<reference evidence="8" key="1">
    <citation type="journal article" date="2014" name="Proc. Natl. Acad. Sci. U.S.A.">
        <title>Extensive sampling of basidiomycete genomes demonstrates inadequacy of the white-rot/brown-rot paradigm for wood decay fungi.</title>
        <authorList>
            <person name="Riley R."/>
            <person name="Salamov A.A."/>
            <person name="Brown D.W."/>
            <person name="Nagy L.G."/>
            <person name="Floudas D."/>
            <person name="Held B.W."/>
            <person name="Levasseur A."/>
            <person name="Lombard V."/>
            <person name="Morin E."/>
            <person name="Otillar R."/>
            <person name="Lindquist E.A."/>
            <person name="Sun H."/>
            <person name="LaButti K.M."/>
            <person name="Schmutz J."/>
            <person name="Jabbour D."/>
            <person name="Luo H."/>
            <person name="Baker S.E."/>
            <person name="Pisabarro A.G."/>
            <person name="Walton J.D."/>
            <person name="Blanchette R.A."/>
            <person name="Henrissat B."/>
            <person name="Martin F."/>
            <person name="Cullen D."/>
            <person name="Hibbett D.S."/>
            <person name="Grigoriev I.V."/>
        </authorList>
    </citation>
    <scope>NUCLEOTIDE SEQUENCE [LARGE SCALE GENOMIC DNA]</scope>
    <source>
        <strain evidence="8">FD-172 SS1</strain>
    </source>
</reference>
<feature type="transmembrane region" description="Helical" evidence="6">
    <location>
        <begin position="510"/>
        <end position="532"/>
    </location>
</feature>
<evidence type="ECO:0000256" key="3">
    <source>
        <dbReference type="ARBA" id="ARBA00022989"/>
    </source>
</evidence>
<dbReference type="HOGENOM" id="CLU_020088_4_2_1"/>
<dbReference type="AlphaFoldDB" id="A0A067M3H4"/>
<dbReference type="GO" id="GO:0005384">
    <property type="term" value="F:manganese ion transmembrane transporter activity"/>
    <property type="evidence" value="ECO:0007669"/>
    <property type="project" value="TreeGrafter"/>
</dbReference>
<sequence length="535" mass="56425">MTATTATTKVTAKPTNASATTATAKPKSVPDNDSQSTIASSNHKGWIADLKQVARKYGSFVGPGVLVSVAYVDPGNYSTGVAAGASLKYDLLFVIFLSNVFAVFLQSLSAKLGSVTGMDLAQNCREHFPPWLNFILYILSEVAIIATDLAEVIGSAIALNILIKVPLPAGVAITIIEVLVVLIFYRPDGAMRGIRAFEFAVALLVIGVMVCFCIELSHITNSSFGEVMRGYLPSPGMVQGQGIYLSAGILGATIMPHSLFLGSGIVQPRVKAYDIAAGYFSPPKNESEMSLPYRPSLAAIRYSLNYCIAELVISLVTFALFINSAILIVAGATLSGTPEAVDADLFSIHDLLSQNVGKAAGLLFALALLFSGSSAGVVCTLAGQMVSEGFLRWTIRPWIRRLVTRTIAILPCIVVATAVGRPGLAAVLNASQVALSILLPFVTAPLIYFTTFKKFMRVPVIVEGTTIASTASMAAAGAGAGAGKRETAVVVVGEDRQEYADLSNSWPTSILAVLIWCFIAMLNVYLIVLLGIGKG</sequence>
<organism evidence="7 8">
    <name type="scientific">Botryobasidium botryosum (strain FD-172 SS1)</name>
    <dbReference type="NCBI Taxonomy" id="930990"/>
    <lineage>
        <taxon>Eukaryota</taxon>
        <taxon>Fungi</taxon>
        <taxon>Dikarya</taxon>
        <taxon>Basidiomycota</taxon>
        <taxon>Agaricomycotina</taxon>
        <taxon>Agaricomycetes</taxon>
        <taxon>Cantharellales</taxon>
        <taxon>Botryobasidiaceae</taxon>
        <taxon>Botryobasidium</taxon>
    </lineage>
</organism>
<dbReference type="GO" id="GO:0005886">
    <property type="term" value="C:plasma membrane"/>
    <property type="evidence" value="ECO:0007669"/>
    <property type="project" value="TreeGrafter"/>
</dbReference>
<keyword evidence="4 6" id="KW-0472">Membrane</keyword>
<evidence type="ECO:0000256" key="2">
    <source>
        <dbReference type="ARBA" id="ARBA00022692"/>
    </source>
</evidence>
<feature type="transmembrane region" description="Helical" evidence="6">
    <location>
        <begin position="134"/>
        <end position="159"/>
    </location>
</feature>
<feature type="compositionally biased region" description="Low complexity" evidence="5">
    <location>
        <begin position="1"/>
        <end position="27"/>
    </location>
</feature>
<dbReference type="FunCoup" id="A0A067M3H4">
    <property type="interactions" value="172"/>
</dbReference>
<dbReference type="NCBIfam" id="NF037982">
    <property type="entry name" value="Nramp_1"/>
    <property type="match status" value="1"/>
</dbReference>
<feature type="transmembrane region" description="Helical" evidence="6">
    <location>
        <begin position="359"/>
        <end position="382"/>
    </location>
</feature>
<feature type="transmembrane region" description="Helical" evidence="6">
    <location>
        <begin position="241"/>
        <end position="261"/>
    </location>
</feature>
<feature type="transmembrane region" description="Helical" evidence="6">
    <location>
        <begin position="426"/>
        <end position="448"/>
    </location>
</feature>
<dbReference type="OrthoDB" id="409173at2759"/>
<feature type="region of interest" description="Disordered" evidence="5">
    <location>
        <begin position="1"/>
        <end position="38"/>
    </location>
</feature>
<evidence type="ECO:0008006" key="9">
    <source>
        <dbReference type="Google" id="ProtNLM"/>
    </source>
</evidence>
<evidence type="ECO:0000313" key="8">
    <source>
        <dbReference type="Proteomes" id="UP000027195"/>
    </source>
</evidence>
<evidence type="ECO:0000256" key="5">
    <source>
        <dbReference type="SAM" id="MobiDB-lite"/>
    </source>
</evidence>
<feature type="transmembrane region" description="Helical" evidence="6">
    <location>
        <begin position="91"/>
        <end position="113"/>
    </location>
</feature>
<evidence type="ECO:0000313" key="7">
    <source>
        <dbReference type="EMBL" id="KDQ10119.1"/>
    </source>
</evidence>
<feature type="transmembrane region" description="Helical" evidence="6">
    <location>
        <begin position="197"/>
        <end position="221"/>
    </location>
</feature>
<accession>A0A067M3H4</accession>
<keyword evidence="2 6" id="KW-0812">Transmembrane</keyword>
<dbReference type="Proteomes" id="UP000027195">
    <property type="component" value="Unassembled WGS sequence"/>
</dbReference>
<feature type="transmembrane region" description="Helical" evidence="6">
    <location>
        <begin position="311"/>
        <end position="334"/>
    </location>
</feature>
<dbReference type="PANTHER" id="PTHR11706:SF101">
    <property type="entry name" value="MANGANESE TRANSPORTER SMF1"/>
    <property type="match status" value="1"/>
</dbReference>
<keyword evidence="3 6" id="KW-1133">Transmembrane helix</keyword>
<evidence type="ECO:0000256" key="1">
    <source>
        <dbReference type="ARBA" id="ARBA00004141"/>
    </source>
</evidence>
<keyword evidence="8" id="KW-1185">Reference proteome</keyword>
<protein>
    <recommendedName>
        <fullName evidence="9">Natural resistance-associated macrophage protein</fullName>
    </recommendedName>
</protein>
<dbReference type="EMBL" id="KL198071">
    <property type="protein sequence ID" value="KDQ10119.1"/>
    <property type="molecule type" value="Genomic_DNA"/>
</dbReference>
<dbReference type="STRING" id="930990.A0A067M3H4"/>
<dbReference type="GO" id="GO:0030026">
    <property type="term" value="P:intracellular manganese ion homeostasis"/>
    <property type="evidence" value="ECO:0007669"/>
    <property type="project" value="TreeGrafter"/>
</dbReference>
<feature type="transmembrane region" description="Helical" evidence="6">
    <location>
        <begin position="460"/>
        <end position="482"/>
    </location>
</feature>
<comment type="subcellular location">
    <subcellularLocation>
        <location evidence="1">Membrane</location>
        <topology evidence="1">Multi-pass membrane protein</topology>
    </subcellularLocation>
</comment>
<proteinExistence type="inferred from homology"/>
<dbReference type="NCBIfam" id="TIGR01197">
    <property type="entry name" value="nramp"/>
    <property type="match status" value="1"/>
</dbReference>
<dbReference type="HAMAP" id="MF_00221">
    <property type="entry name" value="NRAMP"/>
    <property type="match status" value="1"/>
</dbReference>
<dbReference type="GO" id="GO:0015086">
    <property type="term" value="F:cadmium ion transmembrane transporter activity"/>
    <property type="evidence" value="ECO:0007669"/>
    <property type="project" value="TreeGrafter"/>
</dbReference>
<evidence type="ECO:0000256" key="4">
    <source>
        <dbReference type="ARBA" id="ARBA00023136"/>
    </source>
</evidence>
<feature type="transmembrane region" description="Helical" evidence="6">
    <location>
        <begin position="402"/>
        <end position="420"/>
    </location>
</feature>
<dbReference type="PRINTS" id="PR00447">
    <property type="entry name" value="NATRESASSCMP"/>
</dbReference>
<dbReference type="GO" id="GO:0034755">
    <property type="term" value="P:iron ion transmembrane transport"/>
    <property type="evidence" value="ECO:0007669"/>
    <property type="project" value="TreeGrafter"/>
</dbReference>
<dbReference type="InParanoid" id="A0A067M3H4"/>
<dbReference type="PANTHER" id="PTHR11706">
    <property type="entry name" value="SOLUTE CARRIER PROTEIN FAMILY 11 MEMBER"/>
    <property type="match status" value="1"/>
</dbReference>
<feature type="transmembrane region" description="Helical" evidence="6">
    <location>
        <begin position="165"/>
        <end position="185"/>
    </location>
</feature>
<name>A0A067M3H4_BOTB1</name>
<dbReference type="Pfam" id="PF01566">
    <property type="entry name" value="Nramp"/>
    <property type="match status" value="1"/>
</dbReference>
<evidence type="ECO:0000256" key="6">
    <source>
        <dbReference type="SAM" id="Phobius"/>
    </source>
</evidence>
<dbReference type="InterPro" id="IPR001046">
    <property type="entry name" value="NRAMP_fam"/>
</dbReference>
<gene>
    <name evidence="7" type="ORF">BOTBODRAFT_501793</name>
</gene>